<evidence type="ECO:0000256" key="8">
    <source>
        <dbReference type="ARBA" id="ARBA00023136"/>
    </source>
</evidence>
<evidence type="ECO:0000256" key="1">
    <source>
        <dbReference type="ARBA" id="ARBA00004571"/>
    </source>
</evidence>
<evidence type="ECO:0000256" key="11">
    <source>
        <dbReference type="RuleBase" id="RU003357"/>
    </source>
</evidence>
<keyword evidence="7 11" id="KW-0798">TonB box</keyword>
<evidence type="ECO:0000256" key="3">
    <source>
        <dbReference type="ARBA" id="ARBA00022452"/>
    </source>
</evidence>
<feature type="signal peptide" evidence="12">
    <location>
        <begin position="1"/>
        <end position="21"/>
    </location>
</feature>
<dbReference type="InterPro" id="IPR036942">
    <property type="entry name" value="Beta-barrel_TonB_sf"/>
</dbReference>
<dbReference type="Pfam" id="PF07715">
    <property type="entry name" value="Plug"/>
    <property type="match status" value="1"/>
</dbReference>
<keyword evidence="3 10" id="KW-1134">Transmembrane beta strand</keyword>
<accession>A0ABS9KB91</accession>
<dbReference type="InterPro" id="IPR012910">
    <property type="entry name" value="Plug_dom"/>
</dbReference>
<evidence type="ECO:0000313" key="15">
    <source>
        <dbReference type="EMBL" id="MCG2588104.1"/>
    </source>
</evidence>
<evidence type="ECO:0000256" key="9">
    <source>
        <dbReference type="ARBA" id="ARBA00023237"/>
    </source>
</evidence>
<dbReference type="PANTHER" id="PTHR30069:SF53">
    <property type="entry name" value="COLICIN I RECEPTOR-RELATED"/>
    <property type="match status" value="1"/>
</dbReference>
<dbReference type="PANTHER" id="PTHR30069">
    <property type="entry name" value="TONB-DEPENDENT OUTER MEMBRANE RECEPTOR"/>
    <property type="match status" value="1"/>
</dbReference>
<dbReference type="InterPro" id="IPR039426">
    <property type="entry name" value="TonB-dep_rcpt-like"/>
</dbReference>
<evidence type="ECO:0000256" key="12">
    <source>
        <dbReference type="SAM" id="SignalP"/>
    </source>
</evidence>
<dbReference type="Gene3D" id="2.40.170.20">
    <property type="entry name" value="TonB-dependent receptor, beta-barrel domain"/>
    <property type="match status" value="1"/>
</dbReference>
<dbReference type="CDD" id="cd01347">
    <property type="entry name" value="ligand_gated_channel"/>
    <property type="match status" value="1"/>
</dbReference>
<organism evidence="15 16">
    <name type="scientific">Rhodohalobacter sulfatireducens</name>
    <dbReference type="NCBI Taxonomy" id="2911366"/>
    <lineage>
        <taxon>Bacteria</taxon>
        <taxon>Pseudomonadati</taxon>
        <taxon>Balneolota</taxon>
        <taxon>Balneolia</taxon>
        <taxon>Balneolales</taxon>
        <taxon>Balneolaceae</taxon>
        <taxon>Rhodohalobacter</taxon>
    </lineage>
</organism>
<keyword evidence="16" id="KW-1185">Reference proteome</keyword>
<evidence type="ECO:0000259" key="14">
    <source>
        <dbReference type="Pfam" id="PF07715"/>
    </source>
</evidence>
<dbReference type="InterPro" id="IPR037066">
    <property type="entry name" value="Plug_dom_sf"/>
</dbReference>
<protein>
    <submittedName>
        <fullName evidence="15">TonB-dependent receptor</fullName>
    </submittedName>
</protein>
<keyword evidence="2 10" id="KW-0813">Transport</keyword>
<feature type="chain" id="PRO_5045955549" evidence="12">
    <location>
        <begin position="22"/>
        <end position="635"/>
    </location>
</feature>
<name>A0ABS9KB91_9BACT</name>
<evidence type="ECO:0000256" key="2">
    <source>
        <dbReference type="ARBA" id="ARBA00022448"/>
    </source>
</evidence>
<keyword evidence="4 10" id="KW-0812">Transmembrane</keyword>
<feature type="domain" description="TonB-dependent receptor plug" evidence="14">
    <location>
        <begin position="48"/>
        <end position="157"/>
    </location>
</feature>
<comment type="caution">
    <text evidence="15">The sequence shown here is derived from an EMBL/GenBank/DDBJ whole genome shotgun (WGS) entry which is preliminary data.</text>
</comment>
<gene>
    <name evidence="15" type="ORF">L6773_05975</name>
</gene>
<comment type="similarity">
    <text evidence="10 11">Belongs to the TonB-dependent receptor family.</text>
</comment>
<evidence type="ECO:0000313" key="16">
    <source>
        <dbReference type="Proteomes" id="UP001165366"/>
    </source>
</evidence>
<dbReference type="InterPro" id="IPR000531">
    <property type="entry name" value="Beta-barrel_TonB"/>
</dbReference>
<dbReference type="Proteomes" id="UP001165366">
    <property type="component" value="Unassembled WGS sequence"/>
</dbReference>
<keyword evidence="9 10" id="KW-0998">Cell outer membrane</keyword>
<reference evidence="15" key="2">
    <citation type="submission" date="2024-05" db="EMBL/GenBank/DDBJ databases">
        <title>Rhodohalobacter halophilus gen. nov., sp. nov., a moderately halophilic member of the family Balneolaceae.</title>
        <authorList>
            <person name="Xia J."/>
        </authorList>
    </citation>
    <scope>NUCLEOTIDE SEQUENCE</scope>
    <source>
        <strain evidence="15">WB101</strain>
    </source>
</reference>
<keyword evidence="6" id="KW-0406">Ion transport</keyword>
<dbReference type="EMBL" id="JAKLWS010000005">
    <property type="protein sequence ID" value="MCG2588104.1"/>
    <property type="molecule type" value="Genomic_DNA"/>
</dbReference>
<evidence type="ECO:0000256" key="5">
    <source>
        <dbReference type="ARBA" id="ARBA00022729"/>
    </source>
</evidence>
<keyword evidence="8 10" id="KW-0472">Membrane</keyword>
<keyword evidence="5 12" id="KW-0732">Signal</keyword>
<dbReference type="RefSeq" id="WP_237852948.1">
    <property type="nucleotide sequence ID" value="NZ_JAKLWS010000005.1"/>
</dbReference>
<evidence type="ECO:0000256" key="4">
    <source>
        <dbReference type="ARBA" id="ARBA00022692"/>
    </source>
</evidence>
<sequence>MSKQFITLVIGAFLCASSLQAQTTSQQADTTLQFEEIVIQASKLPISPRETSRPVTIIDRKEIEESSGSNLAQLLHEQSGIRINNSQGSPANNQDLFLQGASTEYTLILLDGVAVSDASGIGGAIDLRLLPLQNVERIEILKGNQSTLYGSSALAGVINIITKSTSESTFQPSGTVEYGAYNSFKGAGDISGSVNDVLSYSLGYNHKSSDGISAAATPKGSDTFQNDGYSQNSFYVNVAIEPVEGLKIKPFVKYSDFEGDYDADAFVDASNTFTNNMWNPGLQAIFESGDFNINSTYLITETERIFSSEFGETALDGRFQNFDTFLNYRFNPTLNIMAGINWQEGLRPEDEENQISEISTSFTSPYGTLLLDAGNGLRAEAGYRANIHSEYGTNSTYSFSPSYQINNSFKLFASIGTGFKAPTIDQLFGQFGANPDLEPEESRSIQVGFETYLLDQSLKIETHYFDREIDNLIAFTSNGYINRDRVETQGVEIRTNWLATNDLTLGAFYNYLDGETITLNDAGAEQSSIGLIRLPNHNFGLNASYRFENGLLVKIDGEFAGDRTDLFFNPANNYTSEEVSLDSYVIANLYAEYAVFDRSFTIFGTVRNLIDSDFTEVYGYNTMGLHARAGVRFTL</sequence>
<dbReference type="Gene3D" id="2.170.130.10">
    <property type="entry name" value="TonB-dependent receptor, plug domain"/>
    <property type="match status" value="1"/>
</dbReference>
<dbReference type="Pfam" id="PF00593">
    <property type="entry name" value="TonB_dep_Rec_b-barrel"/>
    <property type="match status" value="1"/>
</dbReference>
<dbReference type="SUPFAM" id="SSF56935">
    <property type="entry name" value="Porins"/>
    <property type="match status" value="1"/>
</dbReference>
<evidence type="ECO:0000259" key="13">
    <source>
        <dbReference type="Pfam" id="PF00593"/>
    </source>
</evidence>
<keyword evidence="15" id="KW-0675">Receptor</keyword>
<reference evidence="15" key="1">
    <citation type="submission" date="2022-01" db="EMBL/GenBank/DDBJ databases">
        <authorList>
            <person name="Wang Y."/>
        </authorList>
    </citation>
    <scope>NUCLEOTIDE SEQUENCE</scope>
    <source>
        <strain evidence="15">WB101</strain>
    </source>
</reference>
<evidence type="ECO:0000256" key="7">
    <source>
        <dbReference type="ARBA" id="ARBA00023077"/>
    </source>
</evidence>
<proteinExistence type="inferred from homology"/>
<evidence type="ECO:0000256" key="6">
    <source>
        <dbReference type="ARBA" id="ARBA00023065"/>
    </source>
</evidence>
<feature type="domain" description="TonB-dependent receptor-like beta-barrel" evidence="13">
    <location>
        <begin position="270"/>
        <end position="609"/>
    </location>
</feature>
<dbReference type="PROSITE" id="PS52016">
    <property type="entry name" value="TONB_DEPENDENT_REC_3"/>
    <property type="match status" value="1"/>
</dbReference>
<comment type="subcellular location">
    <subcellularLocation>
        <location evidence="1 10">Cell outer membrane</location>
        <topology evidence="1 10">Multi-pass membrane protein</topology>
    </subcellularLocation>
</comment>
<evidence type="ECO:0000256" key="10">
    <source>
        <dbReference type="PROSITE-ProRule" id="PRU01360"/>
    </source>
</evidence>